<dbReference type="Gene3D" id="1.20.120.160">
    <property type="entry name" value="HPT domain"/>
    <property type="match status" value="1"/>
</dbReference>
<accession>A0ABS9V489</accession>
<dbReference type="SUPFAM" id="SSF47384">
    <property type="entry name" value="Homodimeric domain of signal transducing histidine kinase"/>
    <property type="match status" value="1"/>
</dbReference>
<dbReference type="CDD" id="cd16922">
    <property type="entry name" value="HATPase_EvgS-ArcB-TorS-like"/>
    <property type="match status" value="1"/>
</dbReference>
<feature type="domain" description="Histidine kinase" evidence="16">
    <location>
        <begin position="344"/>
        <end position="560"/>
    </location>
</feature>
<proteinExistence type="predicted"/>
<dbReference type="InterPro" id="IPR001789">
    <property type="entry name" value="Sig_transdc_resp-reg_receiver"/>
</dbReference>
<evidence type="ECO:0000256" key="15">
    <source>
        <dbReference type="SAM" id="Phobius"/>
    </source>
</evidence>
<keyword evidence="4" id="KW-1003">Cell membrane</keyword>
<dbReference type="CDD" id="cd00082">
    <property type="entry name" value="HisKA"/>
    <property type="match status" value="1"/>
</dbReference>
<evidence type="ECO:0000256" key="3">
    <source>
        <dbReference type="ARBA" id="ARBA00012438"/>
    </source>
</evidence>
<evidence type="ECO:0000256" key="1">
    <source>
        <dbReference type="ARBA" id="ARBA00000085"/>
    </source>
</evidence>
<evidence type="ECO:0000256" key="9">
    <source>
        <dbReference type="ARBA" id="ARBA00022989"/>
    </source>
</evidence>
<reference evidence="19" key="1">
    <citation type="submission" date="2022-03" db="EMBL/GenBank/DDBJ databases">
        <title>De novo assembled genomes of Belliella spp. (Cyclobacteriaceae) strains.</title>
        <authorList>
            <person name="Szabo A."/>
            <person name="Korponai K."/>
            <person name="Felfoldi T."/>
        </authorList>
    </citation>
    <scope>NUCLEOTIDE SEQUENCE</scope>
    <source>
        <strain evidence="19">DSM 111904</strain>
    </source>
</reference>
<dbReference type="InterPro" id="IPR004358">
    <property type="entry name" value="Sig_transdc_His_kin-like_C"/>
</dbReference>
<dbReference type="Gene3D" id="3.30.565.10">
    <property type="entry name" value="Histidine kinase-like ATPase, C-terminal domain"/>
    <property type="match status" value="1"/>
</dbReference>
<sequence length="826" mass="93490">MKQSKNIFKVGNKVALGFFLAAFLVISVSVVTFFSIRNLLDTVENLSEPNEKLRQLNGLMADVYLLDMSKADRTSDRDSIFNEAYERIVSRLKWLDRNADDSLEVYSFEKININIQELLVSYAGLEEVRYRLTNRNFSQEALKSIEIKIQRQKQSSELEFLGNVRRRDLFELRDRKEDVIEEILDTDDRDNITEIVEEIEALNIAQSGSRLSKSESDSVLLALRNLVTRLYKDEQELRENFVRMEASLQGKNAEVFSEIQTLIGNLQRNLLGQYKDQNQSAYKLTYNVSLILGGLVLFGIVGSLGFVYTILKEVRQADRYREGLEEAKKQSDNLAEAKQNFLANMSHEIRNPLHAIQGYQGALAKSQLNDQQVEFVKMIGFASGTLMQIVNDILDFSKLEAGKISIEKEPFDGLKLFHAIQSFFSFRAEEKGVDFEWVVDLPKNKSLVGDELRINQILNNLISNALKFTQEGSIKVNISYENDQLKMEVADTGIGMSDEVKRKVFDEFDQGESSVTRRFGGTGLGLSIVKRLVDLQEGEIEVESMVGEGSTIMIRVPMSLGDPVIEEADEINPEFSLEGYVFLVVDDDAMGVKLIKLLLESRGAKVNSFSGGVDFNQNYKGEHFDLALIDIQMPEIGGVEVLELLLKKFNKTSDVIIAMTANVFAEEHQGLINRGFKNVLLKPFDEFKIFDLLKNNLDKPMKLKKEGIEDTDAVSNTKSPEYDLSDMKRFAMGDEELFAEIMQDFVEAGKEDVLKLESALDQKDFASIREVTHQLASRLGQIKSKHAEKAKDIEIAIKSDKLDGIMDQTSHLISELKALMVGLEEK</sequence>
<dbReference type="EMBL" id="JAKZGP010000065">
    <property type="protein sequence ID" value="MCH7411230.1"/>
    <property type="molecule type" value="Genomic_DNA"/>
</dbReference>
<dbReference type="SMART" id="SM00388">
    <property type="entry name" value="HisKA"/>
    <property type="match status" value="1"/>
</dbReference>
<evidence type="ECO:0000256" key="4">
    <source>
        <dbReference type="ARBA" id="ARBA00022475"/>
    </source>
</evidence>
<evidence type="ECO:0000259" key="17">
    <source>
        <dbReference type="PROSITE" id="PS50110"/>
    </source>
</evidence>
<feature type="modified residue" description="4-aspartylphosphate" evidence="13">
    <location>
        <position position="630"/>
    </location>
</feature>
<keyword evidence="14" id="KW-0175">Coiled coil</keyword>
<keyword evidence="5 13" id="KW-0597">Phosphoprotein</keyword>
<dbReference type="InterPro" id="IPR011006">
    <property type="entry name" value="CheY-like_superfamily"/>
</dbReference>
<evidence type="ECO:0000256" key="6">
    <source>
        <dbReference type="ARBA" id="ARBA00022692"/>
    </source>
</evidence>
<evidence type="ECO:0000256" key="7">
    <source>
        <dbReference type="ARBA" id="ARBA00022741"/>
    </source>
</evidence>
<keyword evidence="20" id="KW-1185">Reference proteome</keyword>
<gene>
    <name evidence="19" type="ORF">MM239_17670</name>
</gene>
<dbReference type="SUPFAM" id="SSF52172">
    <property type="entry name" value="CheY-like"/>
    <property type="match status" value="1"/>
</dbReference>
<dbReference type="Pfam" id="PF00512">
    <property type="entry name" value="HisKA"/>
    <property type="match status" value="1"/>
</dbReference>
<feature type="coiled-coil region" evidence="14">
    <location>
        <begin position="310"/>
        <end position="344"/>
    </location>
</feature>
<dbReference type="EC" id="2.7.13.3" evidence="3"/>
<dbReference type="PANTHER" id="PTHR45339">
    <property type="entry name" value="HYBRID SIGNAL TRANSDUCTION HISTIDINE KINASE J"/>
    <property type="match status" value="1"/>
</dbReference>
<name>A0ABS9V489_9BACT</name>
<feature type="domain" description="Response regulatory" evidence="17">
    <location>
        <begin position="581"/>
        <end position="697"/>
    </location>
</feature>
<dbReference type="Gene3D" id="1.10.287.130">
    <property type="match status" value="1"/>
</dbReference>
<dbReference type="GO" id="GO:0005524">
    <property type="term" value="F:ATP binding"/>
    <property type="evidence" value="ECO:0007669"/>
    <property type="project" value="UniProtKB-KW"/>
</dbReference>
<dbReference type="PROSITE" id="PS50109">
    <property type="entry name" value="HIS_KIN"/>
    <property type="match status" value="1"/>
</dbReference>
<keyword evidence="9 15" id="KW-1133">Transmembrane helix</keyword>
<dbReference type="SUPFAM" id="SSF47226">
    <property type="entry name" value="Histidine-containing phosphotransfer domain, HPT domain"/>
    <property type="match status" value="1"/>
</dbReference>
<dbReference type="InterPro" id="IPR036890">
    <property type="entry name" value="HATPase_C_sf"/>
</dbReference>
<evidence type="ECO:0000256" key="11">
    <source>
        <dbReference type="ARBA" id="ARBA00023136"/>
    </source>
</evidence>
<dbReference type="PROSITE" id="PS50894">
    <property type="entry name" value="HPT"/>
    <property type="match status" value="1"/>
</dbReference>
<evidence type="ECO:0000256" key="13">
    <source>
        <dbReference type="PROSITE-ProRule" id="PRU00169"/>
    </source>
</evidence>
<evidence type="ECO:0000256" key="2">
    <source>
        <dbReference type="ARBA" id="ARBA00004651"/>
    </source>
</evidence>
<keyword evidence="10" id="KW-0902">Two-component regulatory system</keyword>
<comment type="subcellular location">
    <subcellularLocation>
        <location evidence="2">Cell membrane</location>
        <topology evidence="2">Multi-pass membrane protein</topology>
    </subcellularLocation>
</comment>
<dbReference type="CDD" id="cd17546">
    <property type="entry name" value="REC_hyHK_CKI1_RcsC-like"/>
    <property type="match status" value="1"/>
</dbReference>
<dbReference type="Pfam" id="PF02518">
    <property type="entry name" value="HATPase_c"/>
    <property type="match status" value="1"/>
</dbReference>
<keyword evidence="11 15" id="KW-0472">Membrane</keyword>
<evidence type="ECO:0000313" key="19">
    <source>
        <dbReference type="EMBL" id="MCH7411230.1"/>
    </source>
</evidence>
<dbReference type="SMART" id="SM00387">
    <property type="entry name" value="HATPase_c"/>
    <property type="match status" value="1"/>
</dbReference>
<evidence type="ECO:0000256" key="14">
    <source>
        <dbReference type="SAM" id="Coils"/>
    </source>
</evidence>
<feature type="modified residue" description="Phosphohistidine" evidence="12">
    <location>
        <position position="773"/>
    </location>
</feature>
<dbReference type="RefSeq" id="WP_241349579.1">
    <property type="nucleotide sequence ID" value="NZ_JAKZGP010000065.1"/>
</dbReference>
<evidence type="ECO:0000256" key="10">
    <source>
        <dbReference type="ARBA" id="ARBA00023012"/>
    </source>
</evidence>
<dbReference type="Pfam" id="PF00072">
    <property type="entry name" value="Response_reg"/>
    <property type="match status" value="1"/>
</dbReference>
<evidence type="ECO:0000256" key="12">
    <source>
        <dbReference type="PROSITE-ProRule" id="PRU00110"/>
    </source>
</evidence>
<dbReference type="PRINTS" id="PR00344">
    <property type="entry name" value="BCTRLSENSOR"/>
</dbReference>
<keyword evidence="8 19" id="KW-0067">ATP-binding</keyword>
<evidence type="ECO:0000256" key="5">
    <source>
        <dbReference type="ARBA" id="ARBA00022553"/>
    </source>
</evidence>
<feature type="transmembrane region" description="Helical" evidence="15">
    <location>
        <begin position="288"/>
        <end position="311"/>
    </location>
</feature>
<dbReference type="InterPro" id="IPR036641">
    <property type="entry name" value="HPT_dom_sf"/>
</dbReference>
<organism evidence="19 20">
    <name type="scientific">Belliella filtrata</name>
    <dbReference type="NCBI Taxonomy" id="2923435"/>
    <lineage>
        <taxon>Bacteria</taxon>
        <taxon>Pseudomonadati</taxon>
        <taxon>Bacteroidota</taxon>
        <taxon>Cytophagia</taxon>
        <taxon>Cytophagales</taxon>
        <taxon>Cyclobacteriaceae</taxon>
        <taxon>Belliella</taxon>
    </lineage>
</organism>
<feature type="domain" description="HPt" evidence="18">
    <location>
        <begin position="734"/>
        <end position="826"/>
    </location>
</feature>
<dbReference type="InterPro" id="IPR003661">
    <property type="entry name" value="HisK_dim/P_dom"/>
</dbReference>
<comment type="catalytic activity">
    <reaction evidence="1">
        <text>ATP + protein L-histidine = ADP + protein N-phospho-L-histidine.</text>
        <dbReference type="EC" id="2.7.13.3"/>
    </reaction>
</comment>
<dbReference type="InterPro" id="IPR036097">
    <property type="entry name" value="HisK_dim/P_sf"/>
</dbReference>
<dbReference type="PROSITE" id="PS50110">
    <property type="entry name" value="RESPONSE_REGULATORY"/>
    <property type="match status" value="1"/>
</dbReference>
<protein>
    <recommendedName>
        <fullName evidence="3">histidine kinase</fullName>
        <ecNumber evidence="3">2.7.13.3</ecNumber>
    </recommendedName>
</protein>
<evidence type="ECO:0000313" key="20">
    <source>
        <dbReference type="Proteomes" id="UP001165489"/>
    </source>
</evidence>
<dbReference type="SUPFAM" id="SSF55874">
    <property type="entry name" value="ATPase domain of HSP90 chaperone/DNA topoisomerase II/histidine kinase"/>
    <property type="match status" value="1"/>
</dbReference>
<dbReference type="InterPro" id="IPR008207">
    <property type="entry name" value="Sig_transdc_His_kin_Hpt_dom"/>
</dbReference>
<evidence type="ECO:0000259" key="18">
    <source>
        <dbReference type="PROSITE" id="PS50894"/>
    </source>
</evidence>
<dbReference type="PANTHER" id="PTHR45339:SF1">
    <property type="entry name" value="HYBRID SIGNAL TRANSDUCTION HISTIDINE KINASE J"/>
    <property type="match status" value="1"/>
</dbReference>
<evidence type="ECO:0000259" key="16">
    <source>
        <dbReference type="PROSITE" id="PS50109"/>
    </source>
</evidence>
<dbReference type="InterPro" id="IPR003594">
    <property type="entry name" value="HATPase_dom"/>
</dbReference>
<dbReference type="Gene3D" id="3.40.50.2300">
    <property type="match status" value="1"/>
</dbReference>
<dbReference type="InterPro" id="IPR005467">
    <property type="entry name" value="His_kinase_dom"/>
</dbReference>
<dbReference type="SMART" id="SM00448">
    <property type="entry name" value="REC"/>
    <property type="match status" value="1"/>
</dbReference>
<keyword evidence="7" id="KW-0547">Nucleotide-binding</keyword>
<evidence type="ECO:0000256" key="8">
    <source>
        <dbReference type="ARBA" id="ARBA00022840"/>
    </source>
</evidence>
<dbReference type="Proteomes" id="UP001165489">
    <property type="component" value="Unassembled WGS sequence"/>
</dbReference>
<keyword evidence="6 15" id="KW-0812">Transmembrane</keyword>
<comment type="caution">
    <text evidence="19">The sequence shown here is derived from an EMBL/GenBank/DDBJ whole genome shotgun (WGS) entry which is preliminary data.</text>
</comment>